<proteinExistence type="predicted"/>
<protein>
    <submittedName>
        <fullName evidence="1">Uncharacterized protein</fullName>
    </submittedName>
</protein>
<reference evidence="1 2" key="1">
    <citation type="submission" date="2018-01" db="EMBL/GenBank/DDBJ databases">
        <title>Genome sequence of the PGP bacterium Paenibacillus illinoisensis E3.</title>
        <authorList>
            <person name="Rolli E."/>
            <person name="Marasco R."/>
            <person name="Bessem C."/>
            <person name="Michoud G."/>
            <person name="Gaiarsa S."/>
            <person name="Borin S."/>
            <person name="Daffonchio D."/>
        </authorList>
    </citation>
    <scope>NUCLEOTIDE SEQUENCE [LARGE SCALE GENOMIC DNA]</scope>
    <source>
        <strain evidence="1 2">E3</strain>
    </source>
</reference>
<evidence type="ECO:0000313" key="1">
    <source>
        <dbReference type="EMBL" id="PYY30081.1"/>
    </source>
</evidence>
<comment type="caution">
    <text evidence="1">The sequence shown here is derived from an EMBL/GenBank/DDBJ whole genome shotgun (WGS) entry which is preliminary data.</text>
</comment>
<sequence>MGAKCLKCLYVVDEMRWIVFHKVDIAFEESDGWLTQDMVLMSVSGSTCSRLEGPGDWMSF</sequence>
<dbReference type="AlphaFoldDB" id="A0A2W0D2G2"/>
<accession>A0A2W0D2G2</accession>
<organism evidence="1 2">
    <name type="scientific">Paenibacillus illinoisensis</name>
    <dbReference type="NCBI Taxonomy" id="59845"/>
    <lineage>
        <taxon>Bacteria</taxon>
        <taxon>Bacillati</taxon>
        <taxon>Bacillota</taxon>
        <taxon>Bacilli</taxon>
        <taxon>Bacillales</taxon>
        <taxon>Paenibacillaceae</taxon>
        <taxon>Paenibacillus</taxon>
    </lineage>
</organism>
<dbReference type="EMBL" id="PRLG01000013">
    <property type="protein sequence ID" value="PYY30081.1"/>
    <property type="molecule type" value="Genomic_DNA"/>
</dbReference>
<gene>
    <name evidence="1" type="ORF">PIL02S_01683</name>
</gene>
<evidence type="ECO:0000313" key="2">
    <source>
        <dbReference type="Proteomes" id="UP000247459"/>
    </source>
</evidence>
<dbReference type="Proteomes" id="UP000247459">
    <property type="component" value="Unassembled WGS sequence"/>
</dbReference>
<name>A0A2W0D2G2_9BACL</name>